<dbReference type="InterPro" id="IPR036736">
    <property type="entry name" value="ACP-like_sf"/>
</dbReference>
<dbReference type="SUPFAM" id="SSF47336">
    <property type="entry name" value="ACP-like"/>
    <property type="match status" value="2"/>
</dbReference>
<dbReference type="PROSITE" id="PS50075">
    <property type="entry name" value="CARRIER"/>
    <property type="match status" value="3"/>
</dbReference>
<comment type="catalytic activity">
    <reaction evidence="18">
        <text>(3R)-hydroxyoctadecanoyl-[ACP] = (2E)-octadecenoyl-[ACP] + H2O</text>
        <dbReference type="Rhea" id="RHEA:41924"/>
        <dbReference type="Rhea" id="RHEA-COMP:9654"/>
        <dbReference type="Rhea" id="RHEA-COMP:9655"/>
        <dbReference type="ChEBI" id="CHEBI:15377"/>
        <dbReference type="ChEBI" id="CHEBI:78488"/>
        <dbReference type="ChEBI" id="CHEBI:78489"/>
    </reaction>
    <physiologicalReaction direction="left-to-right" evidence="18">
        <dbReference type="Rhea" id="RHEA:41925"/>
    </physiologicalReaction>
</comment>
<feature type="region of interest" description="C-terminal hotdog fold" evidence="52">
    <location>
        <begin position="4836"/>
        <end position="4982"/>
    </location>
</feature>
<dbReference type="InterPro" id="IPR006162">
    <property type="entry name" value="Ppantetheine_attach_site"/>
</dbReference>
<accession>A0ABT6VZA9</accession>
<evidence type="ECO:0000256" key="41">
    <source>
        <dbReference type="ARBA" id="ARBA00048704"/>
    </source>
</evidence>
<comment type="catalytic activity">
    <reaction evidence="16">
        <text>a (3R)-hydroxyacyl-[ACP] = a (2E)-enoyl-[ACP] + H2O</text>
        <dbReference type="Rhea" id="RHEA:13097"/>
        <dbReference type="Rhea" id="RHEA-COMP:9925"/>
        <dbReference type="Rhea" id="RHEA-COMP:9945"/>
        <dbReference type="ChEBI" id="CHEBI:15377"/>
        <dbReference type="ChEBI" id="CHEBI:78784"/>
        <dbReference type="ChEBI" id="CHEBI:78827"/>
        <dbReference type="EC" id="4.2.1.59"/>
    </reaction>
    <physiologicalReaction direction="left-to-right" evidence="16">
        <dbReference type="Rhea" id="RHEA:13098"/>
    </physiologicalReaction>
</comment>
<comment type="catalytic activity">
    <reaction evidence="38">
        <text>3-oxohexanoyl-[ACP] + NADPH + H(+) = (3R)-hydroxyhexanoyl-[ACP] + NADP(+)</text>
        <dbReference type="Rhea" id="RHEA:41824"/>
        <dbReference type="Rhea" id="RHEA-COMP:9629"/>
        <dbReference type="Rhea" id="RHEA-COMP:9630"/>
        <dbReference type="ChEBI" id="CHEBI:15378"/>
        <dbReference type="ChEBI" id="CHEBI:57783"/>
        <dbReference type="ChEBI" id="CHEBI:58349"/>
        <dbReference type="ChEBI" id="CHEBI:78456"/>
        <dbReference type="ChEBI" id="CHEBI:78457"/>
    </reaction>
    <physiologicalReaction direction="left-to-right" evidence="38">
        <dbReference type="Rhea" id="RHEA:41825"/>
    </physiologicalReaction>
</comment>
<evidence type="ECO:0000256" key="50">
    <source>
        <dbReference type="ARBA" id="ARBA00049521"/>
    </source>
</evidence>
<dbReference type="SMART" id="SM00827">
    <property type="entry name" value="PKS_AT"/>
    <property type="match status" value="3"/>
</dbReference>
<comment type="catalytic activity">
    <reaction evidence="35">
        <text>tetradecanoyl-[ACP] + H2O = tetradecanoate + holo-[ACP] + H(+)</text>
        <dbReference type="Rhea" id="RHEA:30123"/>
        <dbReference type="Rhea" id="RHEA-COMP:9648"/>
        <dbReference type="Rhea" id="RHEA-COMP:9685"/>
        <dbReference type="ChEBI" id="CHEBI:15377"/>
        <dbReference type="ChEBI" id="CHEBI:15378"/>
        <dbReference type="ChEBI" id="CHEBI:30807"/>
        <dbReference type="ChEBI" id="CHEBI:64479"/>
        <dbReference type="ChEBI" id="CHEBI:78477"/>
        <dbReference type="EC" id="3.1.2.14"/>
    </reaction>
    <physiologicalReaction direction="left-to-right" evidence="35">
        <dbReference type="Rhea" id="RHEA:30124"/>
    </physiologicalReaction>
</comment>
<evidence type="ECO:0000256" key="48">
    <source>
        <dbReference type="ARBA" id="ARBA00049422"/>
    </source>
</evidence>
<keyword evidence="7" id="KW-0663">Pyridoxal phosphate</keyword>
<comment type="catalytic activity">
    <reaction evidence="31">
        <text>3-oxobutanoyl-[ACP] + NADPH + H(+) = (3R)-hydroxybutanoyl-[ACP] + NADP(+)</text>
        <dbReference type="Rhea" id="RHEA:41804"/>
        <dbReference type="Rhea" id="RHEA-COMP:9625"/>
        <dbReference type="Rhea" id="RHEA-COMP:9626"/>
        <dbReference type="ChEBI" id="CHEBI:15378"/>
        <dbReference type="ChEBI" id="CHEBI:57783"/>
        <dbReference type="ChEBI" id="CHEBI:58349"/>
        <dbReference type="ChEBI" id="CHEBI:78450"/>
        <dbReference type="ChEBI" id="CHEBI:78451"/>
    </reaction>
    <physiologicalReaction direction="left-to-right" evidence="31">
        <dbReference type="Rhea" id="RHEA:41805"/>
    </physiologicalReaction>
</comment>
<dbReference type="InterPro" id="IPR042104">
    <property type="entry name" value="PKS_dehydratase_sf"/>
</dbReference>
<keyword evidence="4" id="KW-0597">Phosphoprotein</keyword>
<dbReference type="PROSITE" id="PS52019">
    <property type="entry name" value="PKS_MFAS_DH"/>
    <property type="match status" value="3"/>
</dbReference>
<dbReference type="PROSITE" id="PS00606">
    <property type="entry name" value="KS3_1"/>
    <property type="match status" value="3"/>
</dbReference>
<dbReference type="InterPro" id="IPR001031">
    <property type="entry name" value="Thioesterase"/>
</dbReference>
<comment type="catalytic activity">
    <reaction evidence="48">
        <text>3-oxooctanoyl-[ACP] + NADPH + H(+) = (3R)-hydroxyoctanoyl-[ACP] + NADP(+)</text>
        <dbReference type="Rhea" id="RHEA:41840"/>
        <dbReference type="Rhea" id="RHEA-COMP:9633"/>
        <dbReference type="Rhea" id="RHEA-COMP:9634"/>
        <dbReference type="ChEBI" id="CHEBI:15378"/>
        <dbReference type="ChEBI" id="CHEBI:57783"/>
        <dbReference type="ChEBI" id="CHEBI:58349"/>
        <dbReference type="ChEBI" id="CHEBI:78460"/>
        <dbReference type="ChEBI" id="CHEBI:78461"/>
    </reaction>
    <physiologicalReaction direction="left-to-right" evidence="48">
        <dbReference type="Rhea" id="RHEA:41841"/>
    </physiologicalReaction>
</comment>
<evidence type="ECO:0000256" key="7">
    <source>
        <dbReference type="ARBA" id="ARBA00022898"/>
    </source>
</evidence>
<sequence length="5774" mass="600951">MDRLTEALRASLLANSRLRQDNRALVDAANEPIALVGMACRFPGGVRGPEDLWRLVAGGVDGVGPFPADRGWDLDTLLGPDGPGSGTSATGEGGFLDEPGEFDAAFFRISPREALATDPQQRLLLEVSWEALEQAGIDPASLAGSPTGVFTGAYQSGYAELVARAGEQLQAHQITGGAGSVISGRVAYTLGLEGPAVSVDTACSSSLVAMHLAAQALRAGECTLALAGGVTVMASPGMFLGFTAQGGLAADGRCKSFSDRADGTGWAEGVGVVVLERLSDARRNGHQPLALLRSSAVNQDGASNGLTAPNGPSQQRVIRQALAAAGLSASDVDVVEAHGTGTKLGDPIEAQAVLATYGQDRPEGRPLWLGSLKSNIGHAQAAAGIGGVIKTVLALRHGLLPKTLHVDEPSSQVDWSQGDVRLLTEAMPWPETGRPRRAGVSSFGVSGTNAHVILEAAGEGVVPAGPPSGPPAVEGVLPWMLSGKSADAVRDQAARLLERLGAQPVLSPADVGWSLLTSRAAFDHRAVVTGGDRTELMAGLRATADGEPAANVVLGTARSGTKLGVLFTGQGAQRVGMARELYDGSPVFAGALDEVLAALDPLLDRPLREVMWGRDAELIHETGWAQPALFAVEAALFEVLRAFGVTPHYLLGHSIGEATAAYVAGVWSLGDACRVVAARARLMQALPSGGAMAAVGLPEAEIAGVLPETVSIAAVNTADSVVISGPREAVEAVVAVTSARGAKVTRLRVSHAFHSSLMDPMLADFRQVVESVRFAPPRIPVVSNLTGQRASDEQLCSPEYWVRQVRSAVRFADGVRWLAGHGVAAMVELGPDGVLSGLARHSCSFVAVPMLRRPGTSERGEAATVVTALAQLHAQGVPVDWTALFAGQAAARIALPTYAFQHQRYWLDGSNRAADVSSAGLTAAEHPLLGAMLTLARTDGFVFTSRLSRRTHPWLAEHPVAGSAVLPATAYLELAVRVGDSAGCDRLDELVVRTPLALPAHGAVQLQVVVGDRVDGRREVTVYARPDGEETWTRHATGTLSTGPSDADGDDDPAAVLGREWPVPGATAVDLGDTSGRGPLAPGVTGVWKRGEQVFAEVELPQSERELAASFGIHPALLDAALRTAAFSQPAQSAPDPAAFGDVVLRASGAARLRVALTRTGPDEISVAAADGAGLPVLSIGSVIARRTDRAPTATGDRSVLAMEWVGIPAAAGVDLRDWLLAGPDDARFADLTAAGGERPVPQAVVLAVSGAADAVVESTHELTGRVLRHVQRWLADVRLTAVPLVLLTSAAVAAGPDEPVRDLAAAAVWGLVRSAQTENPGRFVLLDSDTEPDTATVSRVLASGEPQVVIREGRMHAARLVRTEPGEHAFALPGPGTVVITGGTGALGGVVARHLVAERGVRHLLLVSRRGADAPGAADLVGELTAQGARVTVAACDVTDRQALAAVLGAVPPERPVTGVVHTAGVVDDGVLNSLSQEQLDRVLAPKVDAAWHLHELTRDLDLSLFAVFSSIGGSLGSGGQANYAAGNVFLDALMQQRRHAGLPGLSMAWGPWTAEIGMTGTLSDGDRRRIARSAIPPLTPAQGMELFERALATDRPVLVLTRLNLAALRAQTEIAPVWRSLAGGGRRRRADEATGGRDGLRQRLAALSAADGLRLLIGLVRDSAAAVLGHAPGARIAADQPFGELGFDSLTAVELRNLVQARTGLAMPASLVFDHPTVGHVARHLAAAFDDARPQAPFSGPVLVPVADDPVVLVGMACRFPGGVSGPEDLWRLVAEGTDGITPFPADRGWNLDALLGLDGSGSSVTGEGGFVDEVGGFDAAFFRISPREALATDPQQRLLLEVSWEALEQAGIRPATLAGSSTGVYVGAYQSGYAELVSRSDRQLLGHALTGGAGSVISGRIAYTLGLEGPAVSVDTACSSSLVAMHLAAQALRAGECSLALAGGVTLMAAPDTFVGFSVQGGLAADGRCKSFADAADGTGWAEGVGMVVLERLSDARRNGHEVLAVLRSSAVNQDGASNGLTAPNGPSQQRVIRQALAAAGLSTADIDAVEAHGTGTKLGDPIEAQALLATYGQDRPDGRPLWLGSLKSNIGHTQAAAGVGGVIKMIMALRRGVLPKTLHVDAPSTQVDWEQGDVRLLTESVPWPETDRPRRAGVSSFGVSGTNAHVILEAAAGVTAPPGADPGGVVPWVLSGKTEQALRAQAARLLAHLDRDAPWRPVDVGWSLIDSRTVFEHRAVVVGTDQDELLTAVRAVAAGEPAAGLAEGVARAGDAVVFVFPGQGAQWVGMAQDLLAESPVFAESLRECAAALAPFTDWSLEQALGDAAALARVDVVQPVLWAVMVSLAAVWRSFGVEPAAVVGHSQGEIAAACVAGALSLSDGARVVVLRSRAIADTLAGGGGMVALPMAVAEVEELIAQRPAVSVAAINGPASVVVAGEPHALDRLLADCEDDGIQARRIAVDYASHSPSVQRIEDRLLTDLAPVSPRSSTVAVYSSVTGQLADTASWDARYWYDNLRNPVLFETALTAALDAGPDVVIEVGPHPVLVPAVHDIARQREMPVAAVGTLRRDEGTLRRMALSVAHACALGVEVDWARMFAARGAQRVPLPTYAFQRRNFWPDTTGARADVSAAGLTAADHPLLGAMLPLPQTDGMVFTSRLSLRTHPWLADHAVRDAVVFPGTGYVELAIRAGDSVGCDHLDELVLEAPLVLPAHAGVQLQVVVGDLEAPAAAEARSVAVYARVDGEELWTRHATGVVSAGTGAAADTGLFDPVSRDWPGPDATALDTDHFYDRLADEGFLRYGPVFRGLTRAWQRGDRVLAEVELPGSGRGPAESFGIHPALLDAALHASVFAGLRARGALPFSFTGVALRASGASRLRVALTRTGPDEVGVVVADSSGAPVLSIGSLAVRAVASGSLAAGPGDGAALKVGWIAADGPAAPVTDWLLVDRAGSTGAAYTDLVEAGAVLADGARPQAVVLAVAGDRDAVVDSVHELTAWVLGQLQHWLAEDRFAPIPLVVATRGAVTVDAGEPVRDLAAAAVWGLVRSAQTENPGRIVLLDTGTGTELDEDVLGRVLNTGEPQLAWRGTQLHAARLTRARPADDLVAPRTGPWRLESKEKGTLENLALVPCPEVASALRPGQVRIEVRVAGLNFRDVLNALGMYRGQAGPLGSEVAGVVTEVGPQVTGLAIGDRVMGLAFGGFGPVAVTDRRLVTVIPAGWSFAVAASVPIVFLTAYYGLVDLADLRAGESLLVHAGTGGVGLAAIQLGRHLGAEIYATASEGKWGVLHQWGIDESRVASSRTLDFKERFRAATDRRGVDVVLNSLAGEFVDASLDLLAPAGRFVEMGTSDIRSAEDLRDRYADVSYQTFELTDAGFDRIQQMLAELVNLFEAGELRPLPVRGWDVRQAQDAFRFMSQAKHVGKLVLTVPRAPDASGTVVITGAGALGGALARHLAGEHGIRHLLLVSRRGPAAPGAAELVTELAARGATATFAACDLTDRQALAAVLAGVSAQHPVTGVVHTAGILEDGVISSLSPHQLDRVLAPKVDAAWHLHELTRNLDLSFFVVFSSLAGLLGSGGQANYAAGNAFLDALVRRRREQGLPGSSMAWGAWTTELGLVGTLSPADLRRIERSALPPFSVAQGMDMFDQAMRSSQPVLGLARLNARALRAQQDVPALWRSLAGAAPRRTADNTRDGRGGPGQRLAELSVGEREQALAELVRESAAAVLGHGSGAQIDPDRPFRELGFDSLTSVELRNLLQAKAGAVLAASVVFDYPTVTRLARHLAAGYGAGQPAEPPAAPAVVPVSDDPIVLVGMACRFPGGVAGPDDLWRLVAEGADGVTPFPADRGWNLDALIGRAGPGSGTSATGEGGFLADADAFDAAFFRISPREALAMDPQQRLLLEVSWEALEQAGIDPGSLAGSPTGVFAGAYGSGYGELVARGSDQLLGHRMTGGATSVISGRVSYTLGLEGPAVSVDTACSSSLVAMHLAAQALRAGECTLALAGGVTVMASPDTFVGFTVQGGMAADGRCKSFSDAADGAGWAEGVGVVVMERLSEARRNGHDILAVLRSSAVNQDGASNGLTAPNGPSQQRVIRQALAAAGLATSDVDVVEAHGTGTKLGDPIEAQAVLATYGQDRPEGRPLWLGSLKSNIGHAQAAAGIGGVIKTVMALRHGVLPATLHVDRPSTQVDWTRGNVRLLTEAVPWPETGRPRRAGVSSFGISGTNAHVILEAPADTGVAPATDTGAVVPWVLSGKSAEAVRAQAAKLLGFVAADPALRPVDVGWSLAGSRAVFDHRAVVVGGERAELLAGLRAVAAGESVPDTVRPGTRLGVLFTGQGAQRVGMARELYGGSPVFAGALDEVLAVLDPLLDRPLREVMWGRDAELIHETGWAQPALFAVEAALFEVLRAFGVTPHYLLGHSIGEVTAAYVSGVWSLADACRVVAARARLMQALPSGGAMAALEMSEAEIADLLPAGVSVAAVNTDDSVVVSGSRAGVDQVVAAAGERGRRVSRLRVSHAFHSALLDPMLDAFTRVLESVRFTKPRIPVVSDMTGRVATAEQLCSPQYWARQVREPVRFADGVRWLAEQGVTAMVELGPDGVLSALAQRSCAPGTVVTPVLRREHGDTSTLLSAIGQLYARGVPVDWTPAFAGRGGTRISLPTYAFQRQRFWPDAAGGRTEVSAGLRSADHPLLGAVLSLPQFDGVVFTSRLSLRTHPWLADHAVLDEVVLPGAAYVELAIRAGDSVGCGRLDGLALEAPLVLPARGGMELQVVVGGADTPEPEGRRSVTIHARPDGAETWTRHATAVVSAASLPARTDELLQAVGGTWPVPGATPVDIERVYDRLADLGLAYGPVFRGLTKAWQSGDRIFAEVDLPEPARATAGSFGIHPALLDAASHPFAVAGATAGATAGADSAGSGRLPFRFTDVVLRASGAARLRVALTPLGPDEVALAAADSTGKPVLSIGSLAVRAPAAGSRTAGDQVLLRMEWLETTGAAAAVSEWLTVDAAFERGTAPQAAVLSVSGDPDAVVASTHDVTGRVRGRLRRWLDEERFAAVPLVVVTRGAVAVGPGEPVTDVAAAAVWGLVRSVQADNPGRVILLDTDADLDADALGRVVAADEPQLALRRGRLHAARLTRTGDAGGPVTSLVPGTVAITDGERAHVVARHLVAEHGVRRVLLLGRRGPDEPETAQLVAQLAQQGADVTVTACDVTDRRALAEVLASVPADQPLIGVVHTAEAHSLPEEDSDPVPGPTVDAAWHLHELTRDRDLALFMVFSSLAGLEGSGGRGADAAFLAALAWHRRDQGLPGVSIAWDDRVGEPALSAAQEMALFDRALGTGDAVFAATRLDVRALRARPDIPAVWRSLAGGPRRRAADDSRPDREGLRQRLAGLSARDREEVLIDVVREAVAAVLGHTSGAPIEPDRLLGELGFDSLTAVELRNSLQAKTGVQLAATLVFDHPDLRSLATELDTILSELPRAGDRGGPLAEHHDLFAELYLAAIENGRPELGEELMIKAARLREKFDDPAQVKAKPAVVRISPAGEGPHLICVCPTIMTTGPQVYLRFAAELTGRGNQVSALVPPGFAAGELLPATRAALVTGLADTVEEFVGGTEFSLAGHSSGGVVAYELAQELHTRGLAPAGLVLLDTYTLNLKGERGVFDDENLQRALSTRLVEYVRRMGFDTLSERITAQLWNLDLLRGWRPEGISVPSLYIRSTQALAHGGGGEWRDEVAAAAATVVEVPGDHFTMLEAEHVSSTARAVGEWLETVR</sequence>
<evidence type="ECO:0000256" key="46">
    <source>
        <dbReference type="ARBA" id="ARBA00049263"/>
    </source>
</evidence>
<evidence type="ECO:0000256" key="8">
    <source>
        <dbReference type="ARBA" id="ARBA00023194"/>
    </source>
</evidence>
<dbReference type="SMART" id="SM00829">
    <property type="entry name" value="PKS_ER"/>
    <property type="match status" value="1"/>
</dbReference>
<dbReference type="PANTHER" id="PTHR43775:SF51">
    <property type="entry name" value="INACTIVE PHENOLPHTHIOCEROL SYNTHESIS POLYKETIDE SYNTHASE TYPE I PKS1-RELATED"/>
    <property type="match status" value="1"/>
</dbReference>
<comment type="catalytic activity">
    <reaction evidence="42">
        <text>3-oxotetradecanoyl-[ACP] + NADPH + H(+) = (3R)-hydroxytetradecanoyl-[ACP] + NADP(+)</text>
        <dbReference type="Rhea" id="RHEA:41888"/>
        <dbReference type="Rhea" id="RHEA-COMP:9645"/>
        <dbReference type="Rhea" id="RHEA-COMP:9646"/>
        <dbReference type="ChEBI" id="CHEBI:15378"/>
        <dbReference type="ChEBI" id="CHEBI:57783"/>
        <dbReference type="ChEBI" id="CHEBI:58349"/>
        <dbReference type="ChEBI" id="CHEBI:78473"/>
        <dbReference type="ChEBI" id="CHEBI:78474"/>
    </reaction>
    <physiologicalReaction direction="left-to-right" evidence="42">
        <dbReference type="Rhea" id="RHEA:41889"/>
    </physiologicalReaction>
</comment>
<dbReference type="InterPro" id="IPR013968">
    <property type="entry name" value="PKS_KR"/>
</dbReference>
<evidence type="ECO:0000256" key="16">
    <source>
        <dbReference type="ARBA" id="ARBA00023394"/>
    </source>
</evidence>
<keyword evidence="10" id="KW-0511">Multifunctional enzyme</keyword>
<comment type="catalytic activity">
    <reaction evidence="45">
        <text>(2E)-tetradecenoyl-[ACP] + NADPH + H(+) = tetradecanoyl-[ACP] + NADP(+)</text>
        <dbReference type="Rhea" id="RHEA:41896"/>
        <dbReference type="Rhea" id="RHEA-COMP:9647"/>
        <dbReference type="Rhea" id="RHEA-COMP:9648"/>
        <dbReference type="ChEBI" id="CHEBI:15378"/>
        <dbReference type="ChEBI" id="CHEBI:57783"/>
        <dbReference type="ChEBI" id="CHEBI:58349"/>
        <dbReference type="ChEBI" id="CHEBI:78475"/>
        <dbReference type="ChEBI" id="CHEBI:78477"/>
    </reaction>
    <physiologicalReaction direction="left-to-right" evidence="45">
        <dbReference type="Rhea" id="RHEA:41897"/>
    </physiologicalReaction>
</comment>
<dbReference type="CDD" id="cd08956">
    <property type="entry name" value="KR_3_FAS_SDR_x"/>
    <property type="match status" value="3"/>
</dbReference>
<evidence type="ECO:0000256" key="6">
    <source>
        <dbReference type="ARBA" id="ARBA00022799"/>
    </source>
</evidence>
<evidence type="ECO:0000256" key="27">
    <source>
        <dbReference type="ARBA" id="ARBA00047500"/>
    </source>
</evidence>
<evidence type="ECO:0000256" key="35">
    <source>
        <dbReference type="ARBA" id="ARBA00048289"/>
    </source>
</evidence>
<evidence type="ECO:0000256" key="12">
    <source>
        <dbReference type="ARBA" id="ARBA00023332"/>
    </source>
</evidence>
<dbReference type="InterPro" id="IPR014031">
    <property type="entry name" value="Ketoacyl_synth_C"/>
</dbReference>
<dbReference type="Pfam" id="PF13602">
    <property type="entry name" value="ADH_zinc_N_2"/>
    <property type="match status" value="1"/>
</dbReference>
<comment type="catalytic activity">
    <reaction evidence="34">
        <text>(2E)-dodecenoyl-[ACP] + NADPH + H(+) = dodecanoyl-[ACP] + NADP(+)</text>
        <dbReference type="Rhea" id="RHEA:41880"/>
        <dbReference type="Rhea" id="RHEA-COMP:9643"/>
        <dbReference type="Rhea" id="RHEA-COMP:9644"/>
        <dbReference type="ChEBI" id="CHEBI:15378"/>
        <dbReference type="ChEBI" id="CHEBI:57783"/>
        <dbReference type="ChEBI" id="CHEBI:58349"/>
        <dbReference type="ChEBI" id="CHEBI:65264"/>
        <dbReference type="ChEBI" id="CHEBI:78472"/>
    </reaction>
    <physiologicalReaction direction="left-to-right" evidence="34">
        <dbReference type="Rhea" id="RHEA:41881"/>
    </physiologicalReaction>
</comment>
<comment type="catalytic activity">
    <reaction evidence="41">
        <text>hexadecanoyl-[ACP] + H2O = hexadecanoate + holo-[ACP] + H(+)</text>
        <dbReference type="Rhea" id="RHEA:41932"/>
        <dbReference type="Rhea" id="RHEA-COMP:9652"/>
        <dbReference type="Rhea" id="RHEA-COMP:9685"/>
        <dbReference type="ChEBI" id="CHEBI:7896"/>
        <dbReference type="ChEBI" id="CHEBI:15377"/>
        <dbReference type="ChEBI" id="CHEBI:15378"/>
        <dbReference type="ChEBI" id="CHEBI:64479"/>
        <dbReference type="ChEBI" id="CHEBI:78483"/>
        <dbReference type="EC" id="3.1.2.14"/>
    </reaction>
    <physiologicalReaction direction="left-to-right" evidence="41">
        <dbReference type="Rhea" id="RHEA:41933"/>
    </physiologicalReaction>
</comment>
<comment type="catalytic activity">
    <reaction evidence="30">
        <text>(2E)-hexenoyl-[ACP] + NADPH + H(+) = hexanoyl-[ACP] + NADP(+)</text>
        <dbReference type="Rhea" id="RHEA:41832"/>
        <dbReference type="Rhea" id="RHEA-COMP:9631"/>
        <dbReference type="Rhea" id="RHEA-COMP:9632"/>
        <dbReference type="ChEBI" id="CHEBI:15378"/>
        <dbReference type="ChEBI" id="CHEBI:57783"/>
        <dbReference type="ChEBI" id="CHEBI:58349"/>
        <dbReference type="ChEBI" id="CHEBI:78458"/>
        <dbReference type="ChEBI" id="CHEBI:78459"/>
    </reaction>
    <physiologicalReaction direction="left-to-right" evidence="30">
        <dbReference type="Rhea" id="RHEA:41833"/>
    </physiologicalReaction>
</comment>
<keyword evidence="6" id="KW-0702">S-nitrosylation</keyword>
<dbReference type="InterPro" id="IPR050091">
    <property type="entry name" value="PKS_NRPS_Biosynth_Enz"/>
</dbReference>
<evidence type="ECO:0000256" key="39">
    <source>
        <dbReference type="ARBA" id="ARBA00048650"/>
    </source>
</evidence>
<comment type="catalytic activity">
    <reaction evidence="23">
        <text>hexanoyl-[ACP] + malonyl-[ACP] + H(+) = 3-oxooctanoyl-[ACP] + holo-[ACP] + CO2</text>
        <dbReference type="Rhea" id="RHEA:41836"/>
        <dbReference type="Rhea" id="RHEA-COMP:9623"/>
        <dbReference type="Rhea" id="RHEA-COMP:9632"/>
        <dbReference type="Rhea" id="RHEA-COMP:9633"/>
        <dbReference type="Rhea" id="RHEA-COMP:9685"/>
        <dbReference type="ChEBI" id="CHEBI:15378"/>
        <dbReference type="ChEBI" id="CHEBI:16526"/>
        <dbReference type="ChEBI" id="CHEBI:64479"/>
        <dbReference type="ChEBI" id="CHEBI:78449"/>
        <dbReference type="ChEBI" id="CHEBI:78459"/>
        <dbReference type="ChEBI" id="CHEBI:78460"/>
    </reaction>
    <physiologicalReaction direction="left-to-right" evidence="23">
        <dbReference type="Rhea" id="RHEA:41837"/>
    </physiologicalReaction>
</comment>
<feature type="compositionally biased region" description="Basic and acidic residues" evidence="53">
    <location>
        <begin position="3689"/>
        <end position="3698"/>
    </location>
</feature>
<evidence type="ECO:0000256" key="23">
    <source>
        <dbReference type="ARBA" id="ARBA00047394"/>
    </source>
</evidence>
<dbReference type="Gene3D" id="3.30.70.3290">
    <property type="match status" value="3"/>
</dbReference>
<dbReference type="PANTHER" id="PTHR43775">
    <property type="entry name" value="FATTY ACID SYNTHASE"/>
    <property type="match status" value="1"/>
</dbReference>
<feature type="active site" description="Proton donor; for dehydratase activity" evidence="52">
    <location>
        <position position="1119"/>
    </location>
</feature>
<protein>
    <submittedName>
        <fullName evidence="57">SDR family NAD(P)-dependent oxidoreductase</fullName>
    </submittedName>
</protein>
<organism evidence="57 58">
    <name type="scientific">Streptantibioticus silvisoli</name>
    <dbReference type="NCBI Taxonomy" id="2705255"/>
    <lineage>
        <taxon>Bacteria</taxon>
        <taxon>Bacillati</taxon>
        <taxon>Actinomycetota</taxon>
        <taxon>Actinomycetes</taxon>
        <taxon>Kitasatosporales</taxon>
        <taxon>Streptomycetaceae</taxon>
        <taxon>Streptantibioticus</taxon>
    </lineage>
</organism>
<feature type="active site" description="Proton donor; for dehydratase activity" evidence="52">
    <location>
        <position position="4897"/>
    </location>
</feature>
<evidence type="ECO:0000256" key="30">
    <source>
        <dbReference type="ARBA" id="ARBA00047897"/>
    </source>
</evidence>
<evidence type="ECO:0000256" key="24">
    <source>
        <dbReference type="ARBA" id="ARBA00047400"/>
    </source>
</evidence>
<evidence type="ECO:0000256" key="25">
    <source>
        <dbReference type="ARBA" id="ARBA00047440"/>
    </source>
</evidence>
<evidence type="ECO:0000256" key="29">
    <source>
        <dbReference type="ARBA" id="ARBA00047810"/>
    </source>
</evidence>
<dbReference type="Gene3D" id="3.40.366.10">
    <property type="entry name" value="Malonyl-Coenzyme A Acyl Carrier Protein, domain 2"/>
    <property type="match status" value="3"/>
</dbReference>
<evidence type="ECO:0000256" key="33">
    <source>
        <dbReference type="ARBA" id="ARBA00048051"/>
    </source>
</evidence>
<evidence type="ECO:0000256" key="47">
    <source>
        <dbReference type="ARBA" id="ARBA00049414"/>
    </source>
</evidence>
<comment type="catalytic activity">
    <reaction evidence="20">
        <text>(3R)-hydroxybutanoyl-[ACP] = (2E)-butenoyl-[ACP] + H2O</text>
        <dbReference type="Rhea" id="RHEA:41808"/>
        <dbReference type="Rhea" id="RHEA-COMP:9626"/>
        <dbReference type="Rhea" id="RHEA-COMP:9627"/>
        <dbReference type="ChEBI" id="CHEBI:15377"/>
        <dbReference type="ChEBI" id="CHEBI:78451"/>
        <dbReference type="ChEBI" id="CHEBI:78453"/>
    </reaction>
    <physiologicalReaction direction="left-to-right" evidence="20">
        <dbReference type="Rhea" id="RHEA:41809"/>
    </physiologicalReaction>
</comment>
<evidence type="ECO:0000256" key="49">
    <source>
        <dbReference type="ARBA" id="ARBA00049449"/>
    </source>
</evidence>
<dbReference type="Gene3D" id="3.40.50.11460">
    <property type="match status" value="1"/>
</dbReference>
<dbReference type="SMART" id="SM01294">
    <property type="entry name" value="PKS_PP_betabranch"/>
    <property type="match status" value="3"/>
</dbReference>
<comment type="catalytic activity">
    <reaction evidence="37">
        <text>a fatty acyl-[ACP] + malonyl-[ACP] + H(+) = a 3-oxoacyl-[ACP] + holo-[ACP] + CO2</text>
        <dbReference type="Rhea" id="RHEA:22836"/>
        <dbReference type="Rhea" id="RHEA-COMP:9623"/>
        <dbReference type="Rhea" id="RHEA-COMP:9685"/>
        <dbReference type="Rhea" id="RHEA-COMP:9916"/>
        <dbReference type="Rhea" id="RHEA-COMP:14125"/>
        <dbReference type="ChEBI" id="CHEBI:15378"/>
        <dbReference type="ChEBI" id="CHEBI:16526"/>
        <dbReference type="ChEBI" id="CHEBI:64479"/>
        <dbReference type="ChEBI" id="CHEBI:78449"/>
        <dbReference type="ChEBI" id="CHEBI:78776"/>
        <dbReference type="ChEBI" id="CHEBI:138651"/>
        <dbReference type="EC" id="2.3.1.41"/>
    </reaction>
    <physiologicalReaction direction="left-to-right" evidence="37">
        <dbReference type="Rhea" id="RHEA:22837"/>
    </physiologicalReaction>
</comment>
<evidence type="ECO:0000259" key="55">
    <source>
        <dbReference type="PROSITE" id="PS52004"/>
    </source>
</evidence>
<comment type="catalytic activity">
    <reaction evidence="43">
        <text>(2E)-octadecenoyl-[ACP] + NADPH + H(+) = octadecanoyl-[ACP] + NADP(+)</text>
        <dbReference type="Rhea" id="RHEA:41928"/>
        <dbReference type="Rhea" id="RHEA-COMP:9655"/>
        <dbReference type="Rhea" id="RHEA-COMP:9656"/>
        <dbReference type="ChEBI" id="CHEBI:15378"/>
        <dbReference type="ChEBI" id="CHEBI:57783"/>
        <dbReference type="ChEBI" id="CHEBI:58349"/>
        <dbReference type="ChEBI" id="CHEBI:78489"/>
        <dbReference type="ChEBI" id="CHEBI:78495"/>
    </reaction>
    <physiologicalReaction direction="left-to-right" evidence="43">
        <dbReference type="Rhea" id="RHEA:41929"/>
    </physiologicalReaction>
</comment>
<dbReference type="Pfam" id="PF21089">
    <property type="entry name" value="PKS_DH_N"/>
    <property type="match status" value="3"/>
</dbReference>
<evidence type="ECO:0000256" key="44">
    <source>
        <dbReference type="ARBA" id="ARBA00049109"/>
    </source>
</evidence>
<dbReference type="PROSITE" id="PS00012">
    <property type="entry name" value="PHOSPHOPANTETHEINE"/>
    <property type="match status" value="3"/>
</dbReference>
<comment type="catalytic activity">
    <reaction evidence="51">
        <text>octanoyl-[ACP] + malonyl-[ACP] + H(+) = 3-oxodecanoyl-[ACP] + holo-[ACP] + CO2</text>
        <dbReference type="Rhea" id="RHEA:41852"/>
        <dbReference type="Rhea" id="RHEA-COMP:9623"/>
        <dbReference type="Rhea" id="RHEA-COMP:9636"/>
        <dbReference type="Rhea" id="RHEA-COMP:9637"/>
        <dbReference type="Rhea" id="RHEA-COMP:9685"/>
        <dbReference type="ChEBI" id="CHEBI:15378"/>
        <dbReference type="ChEBI" id="CHEBI:16526"/>
        <dbReference type="ChEBI" id="CHEBI:64479"/>
        <dbReference type="ChEBI" id="CHEBI:78449"/>
        <dbReference type="ChEBI" id="CHEBI:78463"/>
        <dbReference type="ChEBI" id="CHEBI:78464"/>
    </reaction>
    <physiologicalReaction direction="left-to-right" evidence="51">
        <dbReference type="Rhea" id="RHEA:41853"/>
    </physiologicalReaction>
</comment>
<dbReference type="Gene3D" id="3.10.129.110">
    <property type="entry name" value="Polyketide synthase dehydratase"/>
    <property type="match status" value="3"/>
</dbReference>
<comment type="catalytic activity">
    <reaction evidence="29">
        <text>(2E)-hexadecenoyl-[ACP] + NADPH + H(+) = hexadecanoyl-[ACP] + NADP(+)</text>
        <dbReference type="Rhea" id="RHEA:41912"/>
        <dbReference type="Rhea" id="RHEA-COMP:9651"/>
        <dbReference type="Rhea" id="RHEA-COMP:9652"/>
        <dbReference type="ChEBI" id="CHEBI:15378"/>
        <dbReference type="ChEBI" id="CHEBI:57783"/>
        <dbReference type="ChEBI" id="CHEBI:58349"/>
        <dbReference type="ChEBI" id="CHEBI:78481"/>
        <dbReference type="ChEBI" id="CHEBI:78483"/>
    </reaction>
    <physiologicalReaction direction="left-to-right" evidence="29">
        <dbReference type="Rhea" id="RHEA:41913"/>
    </physiologicalReaction>
</comment>
<comment type="catalytic activity">
    <reaction evidence="44">
        <text>decanoyl-[ACP] + malonyl-[ACP] + H(+) = 3-oxododecanoyl-[ACP] + holo-[ACP] + CO2</text>
        <dbReference type="Rhea" id="RHEA:41868"/>
        <dbReference type="Rhea" id="RHEA-COMP:9623"/>
        <dbReference type="Rhea" id="RHEA-COMP:9640"/>
        <dbReference type="Rhea" id="RHEA-COMP:9641"/>
        <dbReference type="Rhea" id="RHEA-COMP:9685"/>
        <dbReference type="ChEBI" id="CHEBI:15378"/>
        <dbReference type="ChEBI" id="CHEBI:16526"/>
        <dbReference type="ChEBI" id="CHEBI:64479"/>
        <dbReference type="ChEBI" id="CHEBI:78449"/>
        <dbReference type="ChEBI" id="CHEBI:78468"/>
        <dbReference type="ChEBI" id="CHEBI:78469"/>
    </reaction>
    <physiologicalReaction direction="left-to-right" evidence="44">
        <dbReference type="Rhea" id="RHEA:41869"/>
    </physiologicalReaction>
</comment>
<keyword evidence="5" id="KW-0808">Transferase</keyword>
<dbReference type="InterPro" id="IPR055123">
    <property type="entry name" value="SpnB-like_Rossmann"/>
</dbReference>
<feature type="domain" description="Carrier" evidence="54">
    <location>
        <begin position="5402"/>
        <end position="5477"/>
    </location>
</feature>
<evidence type="ECO:0000256" key="42">
    <source>
        <dbReference type="ARBA" id="ARBA00048935"/>
    </source>
</evidence>
<feature type="domain" description="PKS/mFAS DH" evidence="56">
    <location>
        <begin position="4693"/>
        <end position="4982"/>
    </location>
</feature>
<dbReference type="InterPro" id="IPR011032">
    <property type="entry name" value="GroES-like_sf"/>
</dbReference>
<evidence type="ECO:0000256" key="28">
    <source>
        <dbReference type="ARBA" id="ARBA00047578"/>
    </source>
</evidence>
<feature type="domain" description="PKS/mFAS DH" evidence="56">
    <location>
        <begin position="2640"/>
        <end position="2920"/>
    </location>
</feature>
<feature type="region of interest" description="N-terminal hotdog fold" evidence="52">
    <location>
        <begin position="2640"/>
        <end position="2765"/>
    </location>
</feature>
<comment type="catalytic activity">
    <reaction evidence="13">
        <text>(3R)-hydroxydodecanoyl-[ACP] = (2E)-dodecenoyl-[ACP] + H2O</text>
        <dbReference type="Rhea" id="RHEA:41876"/>
        <dbReference type="Rhea" id="RHEA-COMP:9642"/>
        <dbReference type="Rhea" id="RHEA-COMP:9643"/>
        <dbReference type="ChEBI" id="CHEBI:15377"/>
        <dbReference type="ChEBI" id="CHEBI:78470"/>
        <dbReference type="ChEBI" id="CHEBI:78472"/>
    </reaction>
    <physiologicalReaction direction="left-to-right" evidence="13">
        <dbReference type="Rhea" id="RHEA:41877"/>
    </physiologicalReaction>
</comment>
<comment type="caution">
    <text evidence="57">The sequence shown here is derived from an EMBL/GenBank/DDBJ whole genome shotgun (WGS) entry which is preliminary data.</text>
</comment>
<evidence type="ECO:0000256" key="45">
    <source>
        <dbReference type="ARBA" id="ARBA00049171"/>
    </source>
</evidence>
<feature type="active site" description="Proton acceptor; for dehydratase activity" evidence="52">
    <location>
        <position position="2672"/>
    </location>
</feature>
<evidence type="ECO:0000256" key="51">
    <source>
        <dbReference type="ARBA" id="ARBA00049533"/>
    </source>
</evidence>
<dbReference type="InterPro" id="IPR020802">
    <property type="entry name" value="TesA-like"/>
</dbReference>
<dbReference type="Pfam" id="PF00698">
    <property type="entry name" value="Acyl_transf_1"/>
    <property type="match status" value="3"/>
</dbReference>
<evidence type="ECO:0000256" key="14">
    <source>
        <dbReference type="ARBA" id="ARBA00023373"/>
    </source>
</evidence>
<keyword evidence="8" id="KW-0045">Antibiotic biosynthesis</keyword>
<dbReference type="SUPFAM" id="SSF53901">
    <property type="entry name" value="Thiolase-like"/>
    <property type="match status" value="3"/>
</dbReference>
<evidence type="ECO:0000313" key="57">
    <source>
        <dbReference type="EMBL" id="MDI5963490.1"/>
    </source>
</evidence>
<dbReference type="InterPro" id="IPR057326">
    <property type="entry name" value="KR_dom"/>
</dbReference>
<dbReference type="Pfam" id="PF08659">
    <property type="entry name" value="KR"/>
    <property type="match status" value="3"/>
</dbReference>
<dbReference type="Pfam" id="PF02801">
    <property type="entry name" value="Ketoacyl-synt_C"/>
    <property type="match status" value="3"/>
</dbReference>
<dbReference type="CDD" id="cd05195">
    <property type="entry name" value="enoyl_red"/>
    <property type="match status" value="1"/>
</dbReference>
<comment type="catalytic activity">
    <reaction evidence="15">
        <text>(3R)-hydroxydecanoyl-[ACP] = (2E)-decenoyl-[ACP] + H2O</text>
        <dbReference type="Rhea" id="RHEA:41860"/>
        <dbReference type="Rhea" id="RHEA-COMP:9638"/>
        <dbReference type="Rhea" id="RHEA-COMP:9639"/>
        <dbReference type="ChEBI" id="CHEBI:15377"/>
        <dbReference type="ChEBI" id="CHEBI:78466"/>
        <dbReference type="ChEBI" id="CHEBI:78467"/>
    </reaction>
    <physiologicalReaction direction="left-to-right" evidence="15">
        <dbReference type="Rhea" id="RHEA:41861"/>
    </physiologicalReaction>
</comment>
<dbReference type="Gene3D" id="3.40.50.720">
    <property type="entry name" value="NAD(P)-binding Rossmann-like Domain"/>
    <property type="match status" value="3"/>
</dbReference>
<gene>
    <name evidence="57" type="ORF">POF43_012330</name>
</gene>
<dbReference type="InterPro" id="IPR036291">
    <property type="entry name" value="NAD(P)-bd_dom_sf"/>
</dbReference>
<evidence type="ECO:0000256" key="1">
    <source>
        <dbReference type="ARBA" id="ARBA00004792"/>
    </source>
</evidence>
<dbReference type="SMART" id="SM00822">
    <property type="entry name" value="PKS_KR"/>
    <property type="match status" value="3"/>
</dbReference>
<comment type="function">
    <text evidence="21">Fatty acid synthetase is a multifunctional enzyme that catalyzes the de novo biosynthesis of long-chain saturated fatty acids starting from acetyl-CoA and malonyl-CoA in the presence of NADPH. This multifunctional protein contains 7 catalytic activities and a site for the binding of the prosthetic group 4'-phosphopantetheine of the acyl carrier protein ([ACP]) domain.</text>
</comment>
<feature type="region of interest" description="N-terminal hotdog fold" evidence="52">
    <location>
        <begin position="4693"/>
        <end position="4818"/>
    </location>
</feature>
<dbReference type="InterPro" id="IPR014043">
    <property type="entry name" value="Acyl_transferase_dom"/>
</dbReference>
<evidence type="ECO:0000256" key="19">
    <source>
        <dbReference type="ARBA" id="ARBA00023401"/>
    </source>
</evidence>
<feature type="region of interest" description="C-terminal hotdog fold" evidence="52">
    <location>
        <begin position="1060"/>
        <end position="1194"/>
    </location>
</feature>
<evidence type="ECO:0000256" key="18">
    <source>
        <dbReference type="ARBA" id="ARBA00023399"/>
    </source>
</evidence>
<comment type="catalytic activity">
    <reaction evidence="22">
        <text>3-oxooctadecanoyl-[ACP] + NADPH + H(+) = (3R)-hydroxyoctadecanoyl-[ACP] + NADP(+)</text>
        <dbReference type="Rhea" id="RHEA:41920"/>
        <dbReference type="Rhea" id="RHEA-COMP:9653"/>
        <dbReference type="Rhea" id="RHEA-COMP:9654"/>
        <dbReference type="ChEBI" id="CHEBI:15378"/>
        <dbReference type="ChEBI" id="CHEBI:57783"/>
        <dbReference type="ChEBI" id="CHEBI:58349"/>
        <dbReference type="ChEBI" id="CHEBI:78487"/>
        <dbReference type="ChEBI" id="CHEBI:78488"/>
    </reaction>
    <physiologicalReaction direction="left-to-right" evidence="22">
        <dbReference type="Rhea" id="RHEA:41921"/>
    </physiologicalReaction>
</comment>
<comment type="catalytic activity">
    <reaction evidence="33">
        <text>hexadecanoyl-[ACP] + malonyl-[ACP] + H(+) = 3-oxooctadecanoyl-[ACP] + holo-[ACP] + CO2</text>
        <dbReference type="Rhea" id="RHEA:41916"/>
        <dbReference type="Rhea" id="RHEA-COMP:9623"/>
        <dbReference type="Rhea" id="RHEA-COMP:9652"/>
        <dbReference type="Rhea" id="RHEA-COMP:9653"/>
        <dbReference type="Rhea" id="RHEA-COMP:9685"/>
        <dbReference type="ChEBI" id="CHEBI:15378"/>
        <dbReference type="ChEBI" id="CHEBI:16526"/>
        <dbReference type="ChEBI" id="CHEBI:64479"/>
        <dbReference type="ChEBI" id="CHEBI:78449"/>
        <dbReference type="ChEBI" id="CHEBI:78483"/>
        <dbReference type="ChEBI" id="CHEBI:78487"/>
    </reaction>
    <physiologicalReaction direction="left-to-right" evidence="33">
        <dbReference type="Rhea" id="RHEA:41917"/>
    </physiologicalReaction>
</comment>
<dbReference type="InterPro" id="IPR029058">
    <property type="entry name" value="AB_hydrolase_fold"/>
</dbReference>
<evidence type="ECO:0000256" key="15">
    <source>
        <dbReference type="ARBA" id="ARBA00023388"/>
    </source>
</evidence>
<evidence type="ECO:0000256" key="2">
    <source>
        <dbReference type="ARBA" id="ARBA00005189"/>
    </source>
</evidence>
<dbReference type="Pfam" id="PF22953">
    <property type="entry name" value="SpnB_Rossmann"/>
    <property type="match status" value="3"/>
</dbReference>
<evidence type="ECO:0000259" key="54">
    <source>
        <dbReference type="PROSITE" id="PS50075"/>
    </source>
</evidence>
<dbReference type="InterPro" id="IPR018201">
    <property type="entry name" value="Ketoacyl_synth_AS"/>
</dbReference>
<dbReference type="Pfam" id="PF00550">
    <property type="entry name" value="PP-binding"/>
    <property type="match status" value="3"/>
</dbReference>
<evidence type="ECO:0000256" key="37">
    <source>
        <dbReference type="ARBA" id="ARBA00048506"/>
    </source>
</evidence>
<dbReference type="EMBL" id="JAAGKO020000014">
    <property type="protein sequence ID" value="MDI5963490.1"/>
    <property type="molecule type" value="Genomic_DNA"/>
</dbReference>
<dbReference type="InterPro" id="IPR032821">
    <property type="entry name" value="PKS_assoc"/>
</dbReference>
<evidence type="ECO:0000256" key="53">
    <source>
        <dbReference type="SAM" id="MobiDB-lite"/>
    </source>
</evidence>
<feature type="domain" description="Ketosynthase family 3 (KS3)" evidence="55">
    <location>
        <begin position="30"/>
        <end position="456"/>
    </location>
</feature>
<dbReference type="Pfam" id="PF08240">
    <property type="entry name" value="ADH_N"/>
    <property type="match status" value="1"/>
</dbReference>
<comment type="pathway">
    <text evidence="2">Lipid metabolism.</text>
</comment>
<dbReference type="InterPro" id="IPR049900">
    <property type="entry name" value="PKS_mFAS_DH"/>
</dbReference>
<evidence type="ECO:0000256" key="34">
    <source>
        <dbReference type="ARBA" id="ARBA00048281"/>
    </source>
</evidence>
<dbReference type="Pfam" id="PF00109">
    <property type="entry name" value="ketoacyl-synt"/>
    <property type="match status" value="3"/>
</dbReference>
<feature type="domain" description="Ketosynthase family 3 (KS3)" evidence="55">
    <location>
        <begin position="3809"/>
        <end position="4235"/>
    </location>
</feature>
<feature type="region of interest" description="C-terminal hotdog fold" evidence="52">
    <location>
        <begin position="2783"/>
        <end position="2920"/>
    </location>
</feature>
<dbReference type="PROSITE" id="PS52004">
    <property type="entry name" value="KS3_2"/>
    <property type="match status" value="3"/>
</dbReference>
<dbReference type="InterPro" id="IPR013154">
    <property type="entry name" value="ADH-like_N"/>
</dbReference>
<evidence type="ECO:0000256" key="3">
    <source>
        <dbReference type="ARBA" id="ARBA00022450"/>
    </source>
</evidence>
<comment type="catalytic activity">
    <reaction evidence="50">
        <text>(2E)-decenoyl-[ACP] + NADPH + H(+) = decanoyl-[ACP] + NADP(+)</text>
        <dbReference type="Rhea" id="RHEA:41864"/>
        <dbReference type="Rhea" id="RHEA-COMP:9639"/>
        <dbReference type="Rhea" id="RHEA-COMP:9640"/>
        <dbReference type="ChEBI" id="CHEBI:15378"/>
        <dbReference type="ChEBI" id="CHEBI:57783"/>
        <dbReference type="ChEBI" id="CHEBI:58349"/>
        <dbReference type="ChEBI" id="CHEBI:78467"/>
        <dbReference type="ChEBI" id="CHEBI:78468"/>
    </reaction>
    <physiologicalReaction direction="left-to-right" evidence="50">
        <dbReference type="Rhea" id="RHEA:41865"/>
    </physiologicalReaction>
</comment>
<dbReference type="InterPro" id="IPR016036">
    <property type="entry name" value="Malonyl_transacylase_ACP-bd"/>
</dbReference>
<comment type="catalytic activity">
    <reaction evidence="32">
        <text>acetyl-[ACP] + malonyl-[ACP] + H(+) = 3-oxobutanoyl-[ACP] + holo-[ACP] + CO2</text>
        <dbReference type="Rhea" id="RHEA:41800"/>
        <dbReference type="Rhea" id="RHEA-COMP:9621"/>
        <dbReference type="Rhea" id="RHEA-COMP:9623"/>
        <dbReference type="Rhea" id="RHEA-COMP:9625"/>
        <dbReference type="Rhea" id="RHEA-COMP:9685"/>
        <dbReference type="ChEBI" id="CHEBI:15378"/>
        <dbReference type="ChEBI" id="CHEBI:16526"/>
        <dbReference type="ChEBI" id="CHEBI:64479"/>
        <dbReference type="ChEBI" id="CHEBI:78446"/>
        <dbReference type="ChEBI" id="CHEBI:78449"/>
        <dbReference type="ChEBI" id="CHEBI:78450"/>
    </reaction>
    <physiologicalReaction direction="left-to-right" evidence="32">
        <dbReference type="Rhea" id="RHEA:41801"/>
    </physiologicalReaction>
</comment>
<feature type="region of interest" description="Disordered" evidence="53">
    <location>
        <begin position="3686"/>
        <end position="3705"/>
    </location>
</feature>
<evidence type="ECO:0000256" key="20">
    <source>
        <dbReference type="ARBA" id="ARBA00023402"/>
    </source>
</evidence>
<dbReference type="SMART" id="SM00825">
    <property type="entry name" value="PKS_KS"/>
    <property type="match status" value="3"/>
</dbReference>
<comment type="catalytic activity">
    <reaction evidence="46">
        <text>3-oxododecanoyl-[ACP] + NADPH + H(+) = (3R)-hydroxydodecanoyl-[ACP] + NADP(+)</text>
        <dbReference type="Rhea" id="RHEA:41872"/>
        <dbReference type="Rhea" id="RHEA-COMP:9641"/>
        <dbReference type="Rhea" id="RHEA-COMP:9642"/>
        <dbReference type="ChEBI" id="CHEBI:15378"/>
        <dbReference type="ChEBI" id="CHEBI:57783"/>
        <dbReference type="ChEBI" id="CHEBI:58349"/>
        <dbReference type="ChEBI" id="CHEBI:78469"/>
        <dbReference type="ChEBI" id="CHEBI:78470"/>
    </reaction>
    <physiologicalReaction direction="left-to-right" evidence="46">
        <dbReference type="Rhea" id="RHEA:41873"/>
    </physiologicalReaction>
</comment>
<feature type="active site" description="Proton donor; for dehydratase activity" evidence="52">
    <location>
        <position position="2845"/>
    </location>
</feature>
<dbReference type="SUPFAM" id="SSF51735">
    <property type="entry name" value="NAD(P)-binding Rossmann-fold domains"/>
    <property type="match status" value="7"/>
</dbReference>
<dbReference type="SUPFAM" id="SSF53474">
    <property type="entry name" value="alpha/beta-Hydrolases"/>
    <property type="match status" value="1"/>
</dbReference>
<dbReference type="Pfam" id="PF00975">
    <property type="entry name" value="Thioesterase"/>
    <property type="match status" value="1"/>
</dbReference>
<evidence type="ECO:0000256" key="11">
    <source>
        <dbReference type="ARBA" id="ARBA00023315"/>
    </source>
</evidence>
<evidence type="ECO:0000256" key="38">
    <source>
        <dbReference type="ARBA" id="ARBA00048571"/>
    </source>
</evidence>
<dbReference type="InterPro" id="IPR049551">
    <property type="entry name" value="PKS_DH_C"/>
</dbReference>
<dbReference type="InterPro" id="IPR020806">
    <property type="entry name" value="PKS_PP-bd"/>
</dbReference>
<keyword evidence="11" id="KW-0012">Acyltransferase</keyword>
<evidence type="ECO:0000256" key="21">
    <source>
        <dbReference type="ARBA" id="ARBA00023442"/>
    </source>
</evidence>
<dbReference type="Pfam" id="PF14765">
    <property type="entry name" value="PS-DH"/>
    <property type="match status" value="3"/>
</dbReference>
<dbReference type="Gene3D" id="3.40.47.10">
    <property type="match status" value="3"/>
</dbReference>
<dbReference type="InterPro" id="IPR001227">
    <property type="entry name" value="Ac_transferase_dom_sf"/>
</dbReference>
<comment type="catalytic activity">
    <reaction evidence="12">
        <text>(3R)-hydroxyoctanoyl-[ACP] = (2E)-octenoyl-[ACP] + H2O</text>
        <dbReference type="Rhea" id="RHEA:41844"/>
        <dbReference type="Rhea" id="RHEA-COMP:9634"/>
        <dbReference type="Rhea" id="RHEA-COMP:9635"/>
        <dbReference type="ChEBI" id="CHEBI:15377"/>
        <dbReference type="ChEBI" id="CHEBI:78461"/>
        <dbReference type="ChEBI" id="CHEBI:78462"/>
    </reaction>
    <physiologicalReaction direction="left-to-right" evidence="12">
        <dbReference type="Rhea" id="RHEA:41845"/>
    </physiologicalReaction>
</comment>
<evidence type="ECO:0000256" key="22">
    <source>
        <dbReference type="ARBA" id="ARBA00047300"/>
    </source>
</evidence>
<dbReference type="InterPro" id="IPR016039">
    <property type="entry name" value="Thiolase-like"/>
</dbReference>
<comment type="catalytic activity">
    <reaction evidence="27">
        <text>(2E)-butenoyl-[ACP] + NADPH + H(+) = butanoyl-[ACP] + NADP(+)</text>
        <dbReference type="Rhea" id="RHEA:41812"/>
        <dbReference type="Rhea" id="RHEA-COMP:9627"/>
        <dbReference type="Rhea" id="RHEA-COMP:9628"/>
        <dbReference type="ChEBI" id="CHEBI:15378"/>
        <dbReference type="ChEBI" id="CHEBI:57783"/>
        <dbReference type="ChEBI" id="CHEBI:58349"/>
        <dbReference type="ChEBI" id="CHEBI:78453"/>
        <dbReference type="ChEBI" id="CHEBI:78454"/>
    </reaction>
    <physiologicalReaction direction="left-to-right" evidence="27">
        <dbReference type="Rhea" id="RHEA:41813"/>
    </physiologicalReaction>
</comment>
<evidence type="ECO:0000256" key="43">
    <source>
        <dbReference type="ARBA" id="ARBA00049019"/>
    </source>
</evidence>
<evidence type="ECO:0000256" key="40">
    <source>
        <dbReference type="ARBA" id="ARBA00048691"/>
    </source>
</evidence>
<comment type="catalytic activity">
    <reaction evidence="26">
        <text>tetradecanoyl-[ACP] + malonyl-[ACP] + H(+) = 3-oxohexadecanoyl-[ACP] + holo-[ACP] + CO2</text>
        <dbReference type="Rhea" id="RHEA:41900"/>
        <dbReference type="Rhea" id="RHEA-COMP:9623"/>
        <dbReference type="Rhea" id="RHEA-COMP:9648"/>
        <dbReference type="Rhea" id="RHEA-COMP:9649"/>
        <dbReference type="Rhea" id="RHEA-COMP:9685"/>
        <dbReference type="ChEBI" id="CHEBI:15378"/>
        <dbReference type="ChEBI" id="CHEBI:16526"/>
        <dbReference type="ChEBI" id="CHEBI:64479"/>
        <dbReference type="ChEBI" id="CHEBI:78449"/>
        <dbReference type="ChEBI" id="CHEBI:78477"/>
        <dbReference type="ChEBI" id="CHEBI:78478"/>
    </reaction>
    <physiologicalReaction direction="left-to-right" evidence="26">
        <dbReference type="Rhea" id="RHEA:41901"/>
    </physiologicalReaction>
</comment>
<feature type="domain" description="Ketosynthase family 3 (KS3)" evidence="55">
    <location>
        <begin position="1750"/>
        <end position="2174"/>
    </location>
</feature>
<feature type="active site" description="Proton acceptor; for dehydratase activity" evidence="52">
    <location>
        <position position="4725"/>
    </location>
</feature>
<dbReference type="InterPro" id="IPR016035">
    <property type="entry name" value="Acyl_Trfase/lysoPLipase"/>
</dbReference>
<evidence type="ECO:0000259" key="56">
    <source>
        <dbReference type="PROSITE" id="PS52019"/>
    </source>
</evidence>
<dbReference type="InterPro" id="IPR014030">
    <property type="entry name" value="Ketoacyl_synth_N"/>
</dbReference>
<comment type="catalytic activity">
    <reaction evidence="36">
        <text>(2E)-octenoyl-[ACP] + NADPH + H(+) = octanoyl-[ACP] + NADP(+)</text>
        <dbReference type="Rhea" id="RHEA:41848"/>
        <dbReference type="Rhea" id="RHEA-COMP:9635"/>
        <dbReference type="Rhea" id="RHEA-COMP:9636"/>
        <dbReference type="ChEBI" id="CHEBI:15378"/>
        <dbReference type="ChEBI" id="CHEBI:57783"/>
        <dbReference type="ChEBI" id="CHEBI:58349"/>
        <dbReference type="ChEBI" id="CHEBI:78462"/>
        <dbReference type="ChEBI" id="CHEBI:78463"/>
    </reaction>
    <physiologicalReaction direction="left-to-right" evidence="36">
        <dbReference type="Rhea" id="RHEA:41849"/>
    </physiologicalReaction>
</comment>
<dbReference type="Gene3D" id="3.90.180.10">
    <property type="entry name" value="Medium-chain alcohol dehydrogenases, catalytic domain"/>
    <property type="match status" value="1"/>
</dbReference>
<feature type="domain" description="PKS/mFAS DH" evidence="56">
    <location>
        <begin position="926"/>
        <end position="1194"/>
    </location>
</feature>
<evidence type="ECO:0000313" key="58">
    <source>
        <dbReference type="Proteomes" id="UP001156398"/>
    </source>
</evidence>
<comment type="catalytic activity">
    <reaction evidence="25">
        <text>3-oxodecanoyl-[ACP] + NADPH + H(+) = (3R)-hydroxydecanoyl-[ACP] + NADP(+)</text>
        <dbReference type="Rhea" id="RHEA:41856"/>
        <dbReference type="Rhea" id="RHEA-COMP:9637"/>
        <dbReference type="Rhea" id="RHEA-COMP:9638"/>
        <dbReference type="ChEBI" id="CHEBI:15378"/>
        <dbReference type="ChEBI" id="CHEBI:57783"/>
        <dbReference type="ChEBI" id="CHEBI:58349"/>
        <dbReference type="ChEBI" id="CHEBI:78464"/>
        <dbReference type="ChEBI" id="CHEBI:78466"/>
    </reaction>
    <physiologicalReaction direction="left-to-right" evidence="25">
        <dbReference type="Rhea" id="RHEA:41857"/>
    </physiologicalReaction>
</comment>
<evidence type="ECO:0000256" key="10">
    <source>
        <dbReference type="ARBA" id="ARBA00023268"/>
    </source>
</evidence>
<dbReference type="InterPro" id="IPR049552">
    <property type="entry name" value="PKS_DH_N"/>
</dbReference>
<dbReference type="Gene3D" id="1.10.1200.10">
    <property type="entry name" value="ACP-like"/>
    <property type="match status" value="3"/>
</dbReference>
<reference evidence="57 58" key="1">
    <citation type="submission" date="2023-05" db="EMBL/GenBank/DDBJ databases">
        <title>Streptantibioticus silvisoli sp. nov., acidotolerant actinomycetes 1 from pine litter.</title>
        <authorList>
            <person name="Swiecimska M."/>
            <person name="Golinska P."/>
            <person name="Sangal V."/>
            <person name="Wachnowicz B."/>
            <person name="Goodfellow M."/>
        </authorList>
    </citation>
    <scope>NUCLEOTIDE SEQUENCE [LARGE SCALE GENOMIC DNA]</scope>
    <source>
        <strain evidence="57 58">SL54</strain>
    </source>
</reference>
<comment type="catalytic activity">
    <reaction evidence="14">
        <text>(3R)-hydroxyhexanoyl-[ACP] = (2E)-hexenoyl-[ACP] + H2O</text>
        <dbReference type="Rhea" id="RHEA:41828"/>
        <dbReference type="Rhea" id="RHEA-COMP:9630"/>
        <dbReference type="Rhea" id="RHEA-COMP:9631"/>
        <dbReference type="ChEBI" id="CHEBI:15377"/>
        <dbReference type="ChEBI" id="CHEBI:78457"/>
        <dbReference type="ChEBI" id="CHEBI:78458"/>
    </reaction>
    <physiologicalReaction direction="left-to-right" evidence="14">
        <dbReference type="Rhea" id="RHEA:41829"/>
    </physiologicalReaction>
</comment>
<evidence type="ECO:0000256" key="17">
    <source>
        <dbReference type="ARBA" id="ARBA00023398"/>
    </source>
</evidence>
<evidence type="ECO:0000256" key="32">
    <source>
        <dbReference type="ARBA" id="ARBA00047961"/>
    </source>
</evidence>
<dbReference type="SUPFAM" id="SSF50129">
    <property type="entry name" value="GroES-like"/>
    <property type="match status" value="1"/>
</dbReference>
<dbReference type="SMART" id="SM00823">
    <property type="entry name" value="PKS_PP"/>
    <property type="match status" value="3"/>
</dbReference>
<evidence type="ECO:0000256" key="4">
    <source>
        <dbReference type="ARBA" id="ARBA00022553"/>
    </source>
</evidence>
<comment type="catalytic activity">
    <reaction evidence="28">
        <text>dodecanoyl-[ACP] + malonyl-[ACP] + H(+) = 3-oxotetradecanoyl-[ACP] + holo-[ACP] + CO2</text>
        <dbReference type="Rhea" id="RHEA:41884"/>
        <dbReference type="Rhea" id="RHEA-COMP:9623"/>
        <dbReference type="Rhea" id="RHEA-COMP:9644"/>
        <dbReference type="Rhea" id="RHEA-COMP:9645"/>
        <dbReference type="Rhea" id="RHEA-COMP:9685"/>
        <dbReference type="ChEBI" id="CHEBI:15378"/>
        <dbReference type="ChEBI" id="CHEBI:16526"/>
        <dbReference type="ChEBI" id="CHEBI:64479"/>
        <dbReference type="ChEBI" id="CHEBI:65264"/>
        <dbReference type="ChEBI" id="CHEBI:78449"/>
        <dbReference type="ChEBI" id="CHEBI:78473"/>
    </reaction>
    <physiologicalReaction direction="left-to-right" evidence="28">
        <dbReference type="Rhea" id="RHEA:41885"/>
    </physiologicalReaction>
</comment>
<evidence type="ECO:0000256" key="13">
    <source>
        <dbReference type="ARBA" id="ARBA00023351"/>
    </source>
</evidence>
<feature type="domain" description="Carrier" evidence="54">
    <location>
        <begin position="3715"/>
        <end position="3790"/>
    </location>
</feature>
<keyword evidence="58" id="KW-1185">Reference proteome</keyword>
<proteinExistence type="predicted"/>
<evidence type="ECO:0000256" key="5">
    <source>
        <dbReference type="ARBA" id="ARBA00022679"/>
    </source>
</evidence>
<comment type="catalytic activity">
    <reaction evidence="17">
        <text>(3R)-hydroxytetradecanoyl-[ACP] = (2E)-tetradecenoyl-[ACP] + H2O</text>
        <dbReference type="Rhea" id="RHEA:41892"/>
        <dbReference type="Rhea" id="RHEA-COMP:9646"/>
        <dbReference type="Rhea" id="RHEA-COMP:9647"/>
        <dbReference type="ChEBI" id="CHEBI:15377"/>
        <dbReference type="ChEBI" id="CHEBI:78474"/>
        <dbReference type="ChEBI" id="CHEBI:78475"/>
    </reaction>
    <physiologicalReaction direction="left-to-right" evidence="17">
        <dbReference type="Rhea" id="RHEA:41893"/>
    </physiologicalReaction>
</comment>
<evidence type="ECO:0000256" key="31">
    <source>
        <dbReference type="ARBA" id="ARBA00047953"/>
    </source>
</evidence>
<dbReference type="SMART" id="SM00824">
    <property type="entry name" value="PKS_TE"/>
    <property type="match status" value="1"/>
</dbReference>
<comment type="catalytic activity">
    <reaction evidence="19">
        <text>(3R)-hydroxyhexadecanoyl-[ACP] = (2E)-hexadecenoyl-[ACP] + H2O</text>
        <dbReference type="Rhea" id="RHEA:41908"/>
        <dbReference type="Rhea" id="RHEA-COMP:9650"/>
        <dbReference type="Rhea" id="RHEA-COMP:9651"/>
        <dbReference type="ChEBI" id="CHEBI:15377"/>
        <dbReference type="ChEBI" id="CHEBI:78480"/>
        <dbReference type="ChEBI" id="CHEBI:78481"/>
    </reaction>
    <physiologicalReaction direction="left-to-right" evidence="19">
        <dbReference type="Rhea" id="RHEA:41909"/>
    </physiologicalReaction>
</comment>
<evidence type="ECO:0000256" key="9">
    <source>
        <dbReference type="ARBA" id="ARBA00023239"/>
    </source>
</evidence>
<comment type="catalytic activity">
    <reaction evidence="49">
        <text>butanoyl-[ACP] + malonyl-[ACP] + H(+) = 3-oxohexanoyl-[ACP] + holo-[ACP] + CO2</text>
        <dbReference type="Rhea" id="RHEA:41820"/>
        <dbReference type="Rhea" id="RHEA-COMP:9623"/>
        <dbReference type="Rhea" id="RHEA-COMP:9628"/>
        <dbReference type="Rhea" id="RHEA-COMP:9629"/>
        <dbReference type="Rhea" id="RHEA-COMP:9685"/>
        <dbReference type="ChEBI" id="CHEBI:15378"/>
        <dbReference type="ChEBI" id="CHEBI:16526"/>
        <dbReference type="ChEBI" id="CHEBI:64479"/>
        <dbReference type="ChEBI" id="CHEBI:78449"/>
        <dbReference type="ChEBI" id="CHEBI:78454"/>
        <dbReference type="ChEBI" id="CHEBI:78456"/>
    </reaction>
    <physiologicalReaction direction="left-to-right" evidence="49">
        <dbReference type="Rhea" id="RHEA:41821"/>
    </physiologicalReaction>
</comment>
<evidence type="ECO:0000256" key="36">
    <source>
        <dbReference type="ARBA" id="ARBA00048420"/>
    </source>
</evidence>
<keyword evidence="3" id="KW-0596">Phosphopantetheine</keyword>
<keyword evidence="9" id="KW-0456">Lyase</keyword>
<comment type="catalytic activity">
    <reaction evidence="40">
        <text>holo-[ACP] + acetyl-CoA = acetyl-[ACP] + CoA</text>
        <dbReference type="Rhea" id="RHEA:41788"/>
        <dbReference type="Rhea" id="RHEA-COMP:9621"/>
        <dbReference type="Rhea" id="RHEA-COMP:9685"/>
        <dbReference type="ChEBI" id="CHEBI:57287"/>
        <dbReference type="ChEBI" id="CHEBI:57288"/>
        <dbReference type="ChEBI" id="CHEBI:64479"/>
        <dbReference type="ChEBI" id="CHEBI:78446"/>
        <dbReference type="EC" id="2.3.1.38"/>
    </reaction>
    <physiologicalReaction direction="left-to-right" evidence="40">
        <dbReference type="Rhea" id="RHEA:41789"/>
    </physiologicalReaction>
</comment>
<evidence type="ECO:0000256" key="26">
    <source>
        <dbReference type="ARBA" id="ARBA00047451"/>
    </source>
</evidence>
<feature type="region of interest" description="N-terminal hotdog fold" evidence="52">
    <location>
        <begin position="926"/>
        <end position="1047"/>
    </location>
</feature>
<dbReference type="SMART" id="SM00826">
    <property type="entry name" value="PKS_DH"/>
    <property type="match status" value="3"/>
</dbReference>
<dbReference type="SUPFAM" id="SSF55048">
    <property type="entry name" value="Probable ACP-binding domain of malonyl-CoA ACP transacylase"/>
    <property type="match status" value="3"/>
</dbReference>
<dbReference type="InterPro" id="IPR020843">
    <property type="entry name" value="ER"/>
</dbReference>
<dbReference type="InterPro" id="IPR020841">
    <property type="entry name" value="PKS_Beta-ketoAc_synthase_dom"/>
</dbReference>
<feature type="domain" description="Carrier" evidence="54">
    <location>
        <begin position="1656"/>
        <end position="1731"/>
    </location>
</feature>
<dbReference type="CDD" id="cd00833">
    <property type="entry name" value="PKS"/>
    <property type="match status" value="3"/>
</dbReference>
<comment type="pathway">
    <text evidence="1">Antibiotic biosynthesis.</text>
</comment>
<comment type="catalytic activity">
    <reaction evidence="47">
        <text>3-oxohexadecanoyl-[ACP] + NADPH + H(+) = (3R)-hydroxyhexadecanoyl-[ACP] + NADP(+)</text>
        <dbReference type="Rhea" id="RHEA:41904"/>
        <dbReference type="Rhea" id="RHEA-COMP:9649"/>
        <dbReference type="Rhea" id="RHEA-COMP:9650"/>
        <dbReference type="ChEBI" id="CHEBI:15378"/>
        <dbReference type="ChEBI" id="CHEBI:57783"/>
        <dbReference type="ChEBI" id="CHEBI:58349"/>
        <dbReference type="ChEBI" id="CHEBI:78478"/>
        <dbReference type="ChEBI" id="CHEBI:78480"/>
    </reaction>
    <physiologicalReaction direction="left-to-right" evidence="47">
        <dbReference type="Rhea" id="RHEA:41905"/>
    </physiologicalReaction>
</comment>
<evidence type="ECO:0000256" key="52">
    <source>
        <dbReference type="PROSITE-ProRule" id="PRU01363"/>
    </source>
</evidence>
<name>A0ABT6VZA9_9ACTN</name>
<dbReference type="Pfam" id="PF16197">
    <property type="entry name" value="KAsynt_C_assoc"/>
    <property type="match status" value="3"/>
</dbReference>
<feature type="active site" description="Proton acceptor; for dehydratase activity" evidence="52">
    <location>
        <position position="958"/>
    </location>
</feature>
<dbReference type="InterPro" id="IPR009081">
    <property type="entry name" value="PP-bd_ACP"/>
</dbReference>
<dbReference type="SUPFAM" id="SSF52151">
    <property type="entry name" value="FabD/lysophospholipase-like"/>
    <property type="match status" value="3"/>
</dbReference>
<dbReference type="InterPro" id="IPR020807">
    <property type="entry name" value="PKS_DH"/>
</dbReference>
<comment type="catalytic activity">
    <reaction evidence="24">
        <text>a (3R)-hydroxyacyl-[ACP] + NADP(+) = a 3-oxoacyl-[ACP] + NADPH + H(+)</text>
        <dbReference type="Rhea" id="RHEA:17397"/>
        <dbReference type="Rhea" id="RHEA-COMP:9916"/>
        <dbReference type="Rhea" id="RHEA-COMP:9945"/>
        <dbReference type="ChEBI" id="CHEBI:15378"/>
        <dbReference type="ChEBI" id="CHEBI:57783"/>
        <dbReference type="ChEBI" id="CHEBI:58349"/>
        <dbReference type="ChEBI" id="CHEBI:78776"/>
        <dbReference type="ChEBI" id="CHEBI:78827"/>
        <dbReference type="EC" id="1.1.1.100"/>
    </reaction>
    <physiologicalReaction direction="right-to-left" evidence="24">
        <dbReference type="Rhea" id="RHEA:17399"/>
    </physiologicalReaction>
</comment>
<comment type="catalytic activity">
    <reaction evidence="39">
        <text>a 2,3-saturated acyl-[ACP] + NADP(+) = a (2E)-enoyl-[ACP] + NADPH + H(+)</text>
        <dbReference type="Rhea" id="RHEA:22564"/>
        <dbReference type="Rhea" id="RHEA-COMP:9925"/>
        <dbReference type="Rhea" id="RHEA-COMP:9926"/>
        <dbReference type="ChEBI" id="CHEBI:15378"/>
        <dbReference type="ChEBI" id="CHEBI:57783"/>
        <dbReference type="ChEBI" id="CHEBI:58349"/>
        <dbReference type="ChEBI" id="CHEBI:78784"/>
        <dbReference type="ChEBI" id="CHEBI:78785"/>
        <dbReference type="EC" id="1.3.1.39"/>
    </reaction>
    <physiologicalReaction direction="right-to-left" evidence="39">
        <dbReference type="Rhea" id="RHEA:22566"/>
    </physiologicalReaction>
</comment>
<dbReference type="Gene3D" id="3.40.50.1820">
    <property type="entry name" value="alpha/beta hydrolase"/>
    <property type="match status" value="1"/>
</dbReference>
<dbReference type="Proteomes" id="UP001156398">
    <property type="component" value="Unassembled WGS sequence"/>
</dbReference>